<dbReference type="EMBL" id="KD182963">
    <property type="protein sequence ID" value="EMS54377.1"/>
    <property type="molecule type" value="Genomic_DNA"/>
</dbReference>
<reference evidence="1" key="1">
    <citation type="journal article" date="2013" name="Nature">
        <title>Draft genome of the wheat A-genome progenitor Triticum urartu.</title>
        <authorList>
            <person name="Ling H.Q."/>
            <person name="Zhao S."/>
            <person name="Liu D."/>
            <person name="Wang J."/>
            <person name="Sun H."/>
            <person name="Zhang C."/>
            <person name="Fan H."/>
            <person name="Li D."/>
            <person name="Dong L."/>
            <person name="Tao Y."/>
            <person name="Gao C."/>
            <person name="Wu H."/>
            <person name="Li Y."/>
            <person name="Cui Y."/>
            <person name="Guo X."/>
            <person name="Zheng S."/>
            <person name="Wang B."/>
            <person name="Yu K."/>
            <person name="Liang Q."/>
            <person name="Yang W."/>
            <person name="Lou X."/>
            <person name="Chen J."/>
            <person name="Feng M."/>
            <person name="Jian J."/>
            <person name="Zhang X."/>
            <person name="Luo G."/>
            <person name="Jiang Y."/>
            <person name="Liu J."/>
            <person name="Wang Z."/>
            <person name="Sha Y."/>
            <person name="Zhang B."/>
            <person name="Wu H."/>
            <person name="Tang D."/>
            <person name="Shen Q."/>
            <person name="Xue P."/>
            <person name="Zou S."/>
            <person name="Wang X."/>
            <person name="Liu X."/>
            <person name="Wang F."/>
            <person name="Yang Y."/>
            <person name="An X."/>
            <person name="Dong Z."/>
            <person name="Zhang K."/>
            <person name="Zhang X."/>
            <person name="Luo M.C."/>
            <person name="Dvorak J."/>
            <person name="Tong Y."/>
            <person name="Wang J."/>
            <person name="Yang H."/>
            <person name="Li Z."/>
            <person name="Wang D."/>
            <person name="Zhang A."/>
            <person name="Wang J."/>
        </authorList>
    </citation>
    <scope>NUCLEOTIDE SEQUENCE</scope>
</reference>
<name>M7Z345_TRIUA</name>
<sequence>MAPLPFSFSETSKLARAMHVLLAHAKITNDGIIPLKGIVALLFMFFFTAKIIYLSVASAANFHHLPDRRGRLLITTTVTQLPREKCVMQHNGDTNASRPCPPVATATPHCHRTAPPSRSTQVAPRQARSFKSSLSLSLQKDFHQWLADNLPQTLQEIQLFLSYASLGRWESALCPMFNPKNLDSRSN</sequence>
<dbReference type="AlphaFoldDB" id="M7Z345"/>
<accession>M7Z345</accession>
<proteinExistence type="predicted"/>
<protein>
    <submittedName>
        <fullName evidence="1">Uncharacterized protein</fullName>
    </submittedName>
</protein>
<evidence type="ECO:0000313" key="1">
    <source>
        <dbReference type="EMBL" id="EMS54377.1"/>
    </source>
</evidence>
<gene>
    <name evidence="1" type="ORF">TRIUR3_13667</name>
</gene>
<organism evidence="1">
    <name type="scientific">Triticum urartu</name>
    <name type="common">Red wild einkorn</name>
    <name type="synonym">Crithodium urartu</name>
    <dbReference type="NCBI Taxonomy" id="4572"/>
    <lineage>
        <taxon>Eukaryota</taxon>
        <taxon>Viridiplantae</taxon>
        <taxon>Streptophyta</taxon>
        <taxon>Embryophyta</taxon>
        <taxon>Tracheophyta</taxon>
        <taxon>Spermatophyta</taxon>
        <taxon>Magnoliopsida</taxon>
        <taxon>Liliopsida</taxon>
        <taxon>Poales</taxon>
        <taxon>Poaceae</taxon>
        <taxon>BOP clade</taxon>
        <taxon>Pooideae</taxon>
        <taxon>Triticodae</taxon>
        <taxon>Triticeae</taxon>
        <taxon>Triticinae</taxon>
        <taxon>Triticum</taxon>
    </lineage>
</organism>